<dbReference type="Gene3D" id="2.40.50.100">
    <property type="match status" value="1"/>
</dbReference>
<comment type="subcellular location">
    <subcellularLocation>
        <location evidence="5">Mitochondrion</location>
    </subcellularLocation>
</comment>
<evidence type="ECO:0000259" key="6">
    <source>
        <dbReference type="PROSITE" id="PS50968"/>
    </source>
</evidence>
<dbReference type="CDD" id="cd06848">
    <property type="entry name" value="GCS_H"/>
    <property type="match status" value="1"/>
</dbReference>
<evidence type="ECO:0000313" key="8">
    <source>
        <dbReference type="Proteomes" id="UP000355283"/>
    </source>
</evidence>
<dbReference type="Pfam" id="PF01597">
    <property type="entry name" value="GCV_H"/>
    <property type="match status" value="1"/>
</dbReference>
<reference evidence="7 8" key="1">
    <citation type="submission" date="2019-01" db="EMBL/GenBank/DDBJ databases">
        <title>Nuclear Genome Assembly of the Microalgal Biofuel strain Nannochloropsis salina CCMP1776.</title>
        <authorList>
            <person name="Hovde B."/>
        </authorList>
    </citation>
    <scope>NUCLEOTIDE SEQUENCE [LARGE SCALE GENOMIC DNA]</scope>
    <source>
        <strain evidence="7 8">CCMP1776</strain>
    </source>
</reference>
<dbReference type="InterPro" id="IPR002930">
    <property type="entry name" value="GCV_H"/>
</dbReference>
<dbReference type="InterPro" id="IPR017453">
    <property type="entry name" value="GCV_H_sub"/>
</dbReference>
<comment type="function">
    <text evidence="5">The H protein shuttles the methylamine group of glycine from the P protein to the T protein.</text>
</comment>
<dbReference type="Proteomes" id="UP000355283">
    <property type="component" value="Unassembled WGS sequence"/>
</dbReference>
<keyword evidence="2 4" id="KW-0450">Lipoyl</keyword>
<gene>
    <name evidence="7" type="ORF">NSK_000028</name>
</gene>
<dbReference type="GO" id="GO:0009249">
    <property type="term" value="P:protein lipoylation"/>
    <property type="evidence" value="ECO:0007669"/>
    <property type="project" value="TreeGrafter"/>
</dbReference>
<evidence type="ECO:0000256" key="5">
    <source>
        <dbReference type="RuleBase" id="RU364055"/>
    </source>
</evidence>
<feature type="domain" description="Lipoyl-binding" evidence="6">
    <location>
        <begin position="67"/>
        <end position="149"/>
    </location>
</feature>
<dbReference type="PANTHER" id="PTHR11715:SF3">
    <property type="entry name" value="GLYCINE CLEAVAGE SYSTEM H PROTEIN-RELATED"/>
    <property type="match status" value="1"/>
</dbReference>
<keyword evidence="5" id="KW-0496">Mitochondrion</keyword>
<dbReference type="NCBIfam" id="TIGR00527">
    <property type="entry name" value="gcvH"/>
    <property type="match status" value="1"/>
</dbReference>
<proteinExistence type="inferred from homology"/>
<dbReference type="GO" id="GO:0019464">
    <property type="term" value="P:glycine decarboxylation via glycine cleavage system"/>
    <property type="evidence" value="ECO:0007669"/>
    <property type="project" value="UniProtKB-UniRule"/>
</dbReference>
<keyword evidence="8" id="KW-1185">Reference proteome</keyword>
<comment type="caution">
    <text evidence="7">The sequence shown here is derived from an EMBL/GenBank/DDBJ whole genome shotgun (WGS) entry which is preliminary data.</text>
</comment>
<evidence type="ECO:0000256" key="1">
    <source>
        <dbReference type="ARBA" id="ARBA00009249"/>
    </source>
</evidence>
<dbReference type="InterPro" id="IPR011053">
    <property type="entry name" value="Single_hybrid_motif"/>
</dbReference>
<dbReference type="InterPro" id="IPR003016">
    <property type="entry name" value="2-oxoA_DH_lipoyl-BS"/>
</dbReference>
<keyword evidence="3 5" id="KW-0809">Transit peptide</keyword>
<protein>
    <recommendedName>
        <fullName evidence="5">Glycine cleavage system H protein</fullName>
    </recommendedName>
</protein>
<comment type="cofactor">
    <cofactor evidence="5">
        <name>(R)-lipoate</name>
        <dbReference type="ChEBI" id="CHEBI:83088"/>
    </cofactor>
    <text evidence="5">Binds 1 lipoyl cofactor covalently.</text>
</comment>
<evidence type="ECO:0000256" key="4">
    <source>
        <dbReference type="PIRSR" id="PIRSR617453-50"/>
    </source>
</evidence>
<dbReference type="PROSITE" id="PS50968">
    <property type="entry name" value="BIOTINYL_LIPOYL"/>
    <property type="match status" value="1"/>
</dbReference>
<comment type="similarity">
    <text evidence="1 5">Belongs to the GcvH family.</text>
</comment>
<dbReference type="NCBIfam" id="NF002270">
    <property type="entry name" value="PRK01202.1"/>
    <property type="match status" value="1"/>
</dbReference>
<dbReference type="AlphaFoldDB" id="A0A4D9DBS1"/>
<evidence type="ECO:0000256" key="3">
    <source>
        <dbReference type="ARBA" id="ARBA00022946"/>
    </source>
</evidence>
<dbReference type="GO" id="GO:0005739">
    <property type="term" value="C:mitochondrion"/>
    <property type="evidence" value="ECO:0007669"/>
    <property type="project" value="UniProtKB-SubCell"/>
</dbReference>
<comment type="subunit">
    <text evidence="5">The glycine cleavage system is composed of four proteins: P, T, L and H.</text>
</comment>
<feature type="modified residue" description="N6-lipoyllysine" evidence="4">
    <location>
        <position position="108"/>
    </location>
</feature>
<dbReference type="SUPFAM" id="SSF51230">
    <property type="entry name" value="Single hybrid motif"/>
    <property type="match status" value="1"/>
</dbReference>
<name>A0A4D9DBS1_9STRA</name>
<dbReference type="HAMAP" id="MF_00272">
    <property type="entry name" value="GcvH"/>
    <property type="match status" value="1"/>
</dbReference>
<dbReference type="GO" id="GO:0005960">
    <property type="term" value="C:glycine cleavage complex"/>
    <property type="evidence" value="ECO:0007669"/>
    <property type="project" value="UniProtKB-UniRule"/>
</dbReference>
<dbReference type="PANTHER" id="PTHR11715">
    <property type="entry name" value="GLYCINE CLEAVAGE SYSTEM H PROTEIN"/>
    <property type="match status" value="1"/>
</dbReference>
<dbReference type="EMBL" id="SDOX01000001">
    <property type="protein sequence ID" value="TFJ88454.1"/>
    <property type="molecule type" value="Genomic_DNA"/>
</dbReference>
<evidence type="ECO:0000313" key="7">
    <source>
        <dbReference type="EMBL" id="TFJ88454.1"/>
    </source>
</evidence>
<accession>A0A4D9DBS1</accession>
<organism evidence="7 8">
    <name type="scientific">Nannochloropsis salina CCMP1776</name>
    <dbReference type="NCBI Taxonomy" id="1027361"/>
    <lineage>
        <taxon>Eukaryota</taxon>
        <taxon>Sar</taxon>
        <taxon>Stramenopiles</taxon>
        <taxon>Ochrophyta</taxon>
        <taxon>Eustigmatophyceae</taxon>
        <taxon>Eustigmatales</taxon>
        <taxon>Monodopsidaceae</taxon>
        <taxon>Microchloropsis</taxon>
        <taxon>Microchloropsis salina</taxon>
    </lineage>
</organism>
<dbReference type="InterPro" id="IPR000089">
    <property type="entry name" value="Biotin_lipoyl"/>
</dbReference>
<dbReference type="InterPro" id="IPR033753">
    <property type="entry name" value="GCV_H/Fam206"/>
</dbReference>
<dbReference type="PROSITE" id="PS00189">
    <property type="entry name" value="LIPOYL"/>
    <property type="match status" value="1"/>
</dbReference>
<sequence length="172" mass="18927">MEIKFALIAMRRSNRYLLLIYPPRCPTIIYLFFVRVQSTVFQPTLRRTLATTRYATSHEWVKLDGDIATVGITDFAAKALGDVVYVDLPEVGASFSKGDPFGSVESVKAASDVYAPVSGEIIESNASLSDDPGNVNNAAETDAWFTKFKVTDKAEFEALMDAAAYKKHTETA</sequence>
<evidence type="ECO:0000256" key="2">
    <source>
        <dbReference type="ARBA" id="ARBA00022823"/>
    </source>
</evidence>
<dbReference type="OrthoDB" id="10264154at2759"/>